<evidence type="ECO:0000313" key="1">
    <source>
        <dbReference type="EMBL" id="KAK7426099.1"/>
    </source>
</evidence>
<protein>
    <submittedName>
        <fullName evidence="1">Uncharacterized protein</fullName>
    </submittedName>
</protein>
<proteinExistence type="predicted"/>
<reference evidence="1 2" key="1">
    <citation type="journal article" date="2025" name="Microbiol. Resour. Announc.">
        <title>Draft genome sequences for Neonectria magnoliae and Neonectria punicea, canker pathogens of Liriodendron tulipifera and Acer saccharum in West Virginia.</title>
        <authorList>
            <person name="Petronek H.M."/>
            <person name="Kasson M.T."/>
            <person name="Metheny A.M."/>
            <person name="Stauder C.M."/>
            <person name="Lovett B."/>
            <person name="Lynch S.C."/>
            <person name="Garnas J.R."/>
            <person name="Kasson L.R."/>
            <person name="Stajich J.E."/>
        </authorList>
    </citation>
    <scope>NUCLEOTIDE SEQUENCE [LARGE SCALE GENOMIC DNA]</scope>
    <source>
        <strain evidence="1 2">NRRL 64651</strain>
    </source>
</reference>
<gene>
    <name evidence="1" type="ORF">QQZ08_007409</name>
</gene>
<keyword evidence="2" id="KW-1185">Reference proteome</keyword>
<comment type="caution">
    <text evidence="1">The sequence shown here is derived from an EMBL/GenBank/DDBJ whole genome shotgun (WGS) entry which is preliminary data.</text>
</comment>
<dbReference type="EMBL" id="JAZAVK010000071">
    <property type="protein sequence ID" value="KAK7426099.1"/>
    <property type="molecule type" value="Genomic_DNA"/>
</dbReference>
<accession>A0ABR1HY04</accession>
<organism evidence="1 2">
    <name type="scientific">Neonectria magnoliae</name>
    <dbReference type="NCBI Taxonomy" id="2732573"/>
    <lineage>
        <taxon>Eukaryota</taxon>
        <taxon>Fungi</taxon>
        <taxon>Dikarya</taxon>
        <taxon>Ascomycota</taxon>
        <taxon>Pezizomycotina</taxon>
        <taxon>Sordariomycetes</taxon>
        <taxon>Hypocreomycetidae</taxon>
        <taxon>Hypocreales</taxon>
        <taxon>Nectriaceae</taxon>
        <taxon>Neonectria</taxon>
    </lineage>
</organism>
<name>A0ABR1HY04_9HYPO</name>
<evidence type="ECO:0000313" key="2">
    <source>
        <dbReference type="Proteomes" id="UP001498421"/>
    </source>
</evidence>
<dbReference type="Proteomes" id="UP001498421">
    <property type="component" value="Unassembled WGS sequence"/>
</dbReference>
<sequence>MSNDICLQCHQRPKKPDHTFCSTACNTAAANKSPGLIEIPKDHVMYLNAARAFHNGIQGNSPPIKKIYLVTWTKQSRDEFEAYRNKVEKRGNFVAAGKYPGNEQKRLRGAERACTIGENGNTTMCYSTSCKLCETLRCGFRPYLDLKRTTG</sequence>